<dbReference type="GO" id="GO:0048278">
    <property type="term" value="P:vesicle docking"/>
    <property type="evidence" value="ECO:0007669"/>
    <property type="project" value="TreeGrafter"/>
</dbReference>
<name>A0A8T1Q7G4_CARIL</name>
<dbReference type="PANTHER" id="PTHR19957:SF38">
    <property type="entry name" value="LD27581P"/>
    <property type="match status" value="1"/>
</dbReference>
<sequence length="272" mass="30423">MSFRDIEVGSTGRPRRQQQQQQKDHSQAVASGIFLVNTAVSSFSRLVNSLGTPKDTLELRDRLHKTRLHIGQLVKDTSAKLKQASETDQHLEVSVSKKISDAKLAKDFQSVLREFQKTQKLAAEKETTYSPFVPKEVLPSSDDAHELDISSSRSPVRQPLLLKSERQEVILVDEILLNEAIIEEREQGIEEIQHQITEVNEIFKDLAVLIHGQGEMIDDISSNIESSHSATTIANSQLLKASKTQKSSQSMTCLLLLIFGIILLMVIIVVVF</sequence>
<dbReference type="GO" id="GO:0000149">
    <property type="term" value="F:SNARE binding"/>
    <property type="evidence" value="ECO:0007669"/>
    <property type="project" value="TreeGrafter"/>
</dbReference>
<proteinExistence type="inferred from homology"/>
<evidence type="ECO:0000256" key="7">
    <source>
        <dbReference type="ARBA" id="ARBA00023054"/>
    </source>
</evidence>
<dbReference type="InterPro" id="IPR006011">
    <property type="entry name" value="Syntaxin_N"/>
</dbReference>
<keyword evidence="8 12" id="KW-0472">Membrane</keyword>
<dbReference type="Pfam" id="PF14523">
    <property type="entry name" value="Syntaxin_2"/>
    <property type="match status" value="1"/>
</dbReference>
<accession>A0A8T1Q7G4</accession>
<evidence type="ECO:0000256" key="10">
    <source>
        <dbReference type="RuleBase" id="RU003858"/>
    </source>
</evidence>
<dbReference type="InterPro" id="IPR000727">
    <property type="entry name" value="T_SNARE_dom"/>
</dbReference>
<feature type="region of interest" description="Disordered" evidence="11">
    <location>
        <begin position="1"/>
        <end position="26"/>
    </location>
</feature>
<dbReference type="EMBL" id="CM031814">
    <property type="protein sequence ID" value="KAG6650315.1"/>
    <property type="molecule type" value="Genomic_DNA"/>
</dbReference>
<dbReference type="InterPro" id="IPR045242">
    <property type="entry name" value="Syntaxin"/>
</dbReference>
<dbReference type="GO" id="GO:0006886">
    <property type="term" value="P:intracellular protein transport"/>
    <property type="evidence" value="ECO:0007669"/>
    <property type="project" value="InterPro"/>
</dbReference>
<gene>
    <name evidence="14" type="ORF">CIPAW_06G034000</name>
    <name evidence="15" type="ORF">I3842_06G033300</name>
</gene>
<keyword evidence="5 12" id="KW-1133">Transmembrane helix</keyword>
<evidence type="ECO:0000256" key="5">
    <source>
        <dbReference type="ARBA" id="ARBA00022989"/>
    </source>
</evidence>
<dbReference type="SUPFAM" id="SSF47661">
    <property type="entry name" value="t-snare proteins"/>
    <property type="match status" value="1"/>
</dbReference>
<dbReference type="EMBL" id="CM031830">
    <property type="protein sequence ID" value="KAG6707472.1"/>
    <property type="molecule type" value="Genomic_DNA"/>
</dbReference>
<evidence type="ECO:0000313" key="16">
    <source>
        <dbReference type="Proteomes" id="UP000811609"/>
    </source>
</evidence>
<dbReference type="GO" id="GO:0005484">
    <property type="term" value="F:SNAP receptor activity"/>
    <property type="evidence" value="ECO:0007669"/>
    <property type="project" value="InterPro"/>
</dbReference>
<evidence type="ECO:0000256" key="9">
    <source>
        <dbReference type="ARBA" id="ARBA00060376"/>
    </source>
</evidence>
<dbReference type="Proteomes" id="UP000811246">
    <property type="component" value="Chromosome 6"/>
</dbReference>
<dbReference type="SMART" id="SM00397">
    <property type="entry name" value="t_SNARE"/>
    <property type="match status" value="1"/>
</dbReference>
<evidence type="ECO:0000256" key="6">
    <source>
        <dbReference type="ARBA" id="ARBA00022990"/>
    </source>
</evidence>
<keyword evidence="16" id="KW-1185">Reference proteome</keyword>
<dbReference type="GO" id="GO:0031201">
    <property type="term" value="C:SNARE complex"/>
    <property type="evidence" value="ECO:0007669"/>
    <property type="project" value="TreeGrafter"/>
</dbReference>
<dbReference type="InterPro" id="IPR010989">
    <property type="entry name" value="SNARE"/>
</dbReference>
<evidence type="ECO:0000256" key="8">
    <source>
        <dbReference type="ARBA" id="ARBA00023136"/>
    </source>
</evidence>
<feature type="domain" description="T-SNARE coiled-coil homology" evidence="13">
    <location>
        <begin position="179"/>
        <end position="241"/>
    </location>
</feature>
<dbReference type="Proteomes" id="UP000811609">
    <property type="component" value="Chromosome 6"/>
</dbReference>
<dbReference type="AlphaFoldDB" id="A0A8T1Q7G4"/>
<keyword evidence="3 12" id="KW-0812">Transmembrane</keyword>
<feature type="transmembrane region" description="Helical" evidence="12">
    <location>
        <begin position="253"/>
        <end position="271"/>
    </location>
</feature>
<keyword evidence="4" id="KW-0653">Protein transport</keyword>
<evidence type="ECO:0000259" key="13">
    <source>
        <dbReference type="PROSITE" id="PS50192"/>
    </source>
</evidence>
<evidence type="ECO:0000256" key="11">
    <source>
        <dbReference type="SAM" id="MobiDB-lite"/>
    </source>
</evidence>
<reference evidence="14" key="1">
    <citation type="submission" date="2020-12" db="EMBL/GenBank/DDBJ databases">
        <title>WGS assembly of Carya illinoinensis cv. Pawnee.</title>
        <authorList>
            <person name="Platts A."/>
            <person name="Shu S."/>
            <person name="Wright S."/>
            <person name="Barry K."/>
            <person name="Edger P."/>
            <person name="Pires J.C."/>
            <person name="Schmutz J."/>
        </authorList>
    </citation>
    <scope>NUCLEOTIDE SEQUENCE</scope>
    <source>
        <tissue evidence="14">Leaf</tissue>
    </source>
</reference>
<evidence type="ECO:0000256" key="4">
    <source>
        <dbReference type="ARBA" id="ARBA00022927"/>
    </source>
</evidence>
<dbReference type="FunFam" id="1.20.58.70:FF:000004">
    <property type="entry name" value="Syntaxin-22 like"/>
    <property type="match status" value="1"/>
</dbReference>
<dbReference type="PROSITE" id="PS00914">
    <property type="entry name" value="SYNTAXIN"/>
    <property type="match status" value="1"/>
</dbReference>
<comment type="similarity">
    <text evidence="1 10">Belongs to the syntaxin family.</text>
</comment>
<reference evidence="15" key="2">
    <citation type="submission" date="2021-01" db="EMBL/GenBank/DDBJ databases">
        <authorList>
            <person name="Lovell J.T."/>
            <person name="Bentley N."/>
            <person name="Bhattarai G."/>
            <person name="Jenkins J.W."/>
            <person name="Sreedasyam A."/>
            <person name="Alarcon Y."/>
            <person name="Bock C."/>
            <person name="Boston L."/>
            <person name="Carlson J."/>
            <person name="Cervantes K."/>
            <person name="Clermont K."/>
            <person name="Krom N."/>
            <person name="Kubenka K."/>
            <person name="Mamidi S."/>
            <person name="Mattison C."/>
            <person name="Monteros M."/>
            <person name="Pisani C."/>
            <person name="Plott C."/>
            <person name="Rajasekar S."/>
            <person name="Rhein H.S."/>
            <person name="Rohla C."/>
            <person name="Song M."/>
            <person name="Hilaire R.S."/>
            <person name="Shu S."/>
            <person name="Wells L."/>
            <person name="Wang X."/>
            <person name="Webber J."/>
            <person name="Heerema R.J."/>
            <person name="Klein P."/>
            <person name="Conner P."/>
            <person name="Grauke L."/>
            <person name="Grimwood J."/>
            <person name="Schmutz J."/>
            <person name="Randall J.J."/>
        </authorList>
    </citation>
    <scope>NUCLEOTIDE SEQUENCE</scope>
    <source>
        <tissue evidence="15">Leaf</tissue>
    </source>
</reference>
<keyword evidence="7" id="KW-0175">Coiled coil</keyword>
<dbReference type="Gene3D" id="1.20.5.110">
    <property type="match status" value="1"/>
</dbReference>
<protein>
    <recommendedName>
        <fullName evidence="13">t-SNARE coiled-coil homology domain-containing protein</fullName>
    </recommendedName>
</protein>
<evidence type="ECO:0000256" key="12">
    <source>
        <dbReference type="SAM" id="Phobius"/>
    </source>
</evidence>
<dbReference type="PROSITE" id="PS50192">
    <property type="entry name" value="T_SNARE"/>
    <property type="match status" value="1"/>
</dbReference>
<dbReference type="InterPro" id="IPR006012">
    <property type="entry name" value="Syntaxin/epimorphin_CS"/>
</dbReference>
<dbReference type="OrthoDB" id="364348at2759"/>
<comment type="caution">
    <text evidence="14">The sequence shown here is derived from an EMBL/GenBank/DDBJ whole genome shotgun (WGS) entry which is preliminary data.</text>
</comment>
<dbReference type="GO" id="GO:0012505">
    <property type="term" value="C:endomembrane system"/>
    <property type="evidence" value="ECO:0007669"/>
    <property type="project" value="TreeGrafter"/>
</dbReference>
<keyword evidence="2" id="KW-0813">Transport</keyword>
<dbReference type="PANTHER" id="PTHR19957">
    <property type="entry name" value="SYNTAXIN"/>
    <property type="match status" value="1"/>
</dbReference>
<dbReference type="CDD" id="cd15840">
    <property type="entry name" value="SNARE_Qa"/>
    <property type="match status" value="1"/>
</dbReference>
<dbReference type="FunFam" id="1.20.5.110:FF:000035">
    <property type="entry name" value="Syntaxin-22 like"/>
    <property type="match status" value="1"/>
</dbReference>
<dbReference type="GO" id="GO:0006906">
    <property type="term" value="P:vesicle fusion"/>
    <property type="evidence" value="ECO:0007669"/>
    <property type="project" value="TreeGrafter"/>
</dbReference>
<evidence type="ECO:0000256" key="3">
    <source>
        <dbReference type="ARBA" id="ARBA00022692"/>
    </source>
</evidence>
<dbReference type="Pfam" id="PF05739">
    <property type="entry name" value="SNARE"/>
    <property type="match status" value="1"/>
</dbReference>
<evidence type="ECO:0000256" key="2">
    <source>
        <dbReference type="ARBA" id="ARBA00022448"/>
    </source>
</evidence>
<dbReference type="Gene3D" id="1.20.58.70">
    <property type="match status" value="1"/>
</dbReference>
<keyword evidence="6" id="KW-0007">Acetylation</keyword>
<evidence type="ECO:0000256" key="1">
    <source>
        <dbReference type="ARBA" id="ARBA00009063"/>
    </source>
</evidence>
<organism evidence="14 16">
    <name type="scientific">Carya illinoinensis</name>
    <name type="common">Pecan</name>
    <dbReference type="NCBI Taxonomy" id="32201"/>
    <lineage>
        <taxon>Eukaryota</taxon>
        <taxon>Viridiplantae</taxon>
        <taxon>Streptophyta</taxon>
        <taxon>Embryophyta</taxon>
        <taxon>Tracheophyta</taxon>
        <taxon>Spermatophyta</taxon>
        <taxon>Magnoliopsida</taxon>
        <taxon>eudicotyledons</taxon>
        <taxon>Gunneridae</taxon>
        <taxon>Pentapetalae</taxon>
        <taxon>rosids</taxon>
        <taxon>fabids</taxon>
        <taxon>Fagales</taxon>
        <taxon>Juglandaceae</taxon>
        <taxon>Carya</taxon>
    </lineage>
</organism>
<evidence type="ECO:0000313" key="14">
    <source>
        <dbReference type="EMBL" id="KAG6650315.1"/>
    </source>
</evidence>
<comment type="subcellular location">
    <subcellularLocation>
        <location evidence="9">Prevacuolar compartment membrane</location>
        <topology evidence="9">Single-pass type IV membrane protein</topology>
    </subcellularLocation>
</comment>
<dbReference type="SMART" id="SM00503">
    <property type="entry name" value="SynN"/>
    <property type="match status" value="1"/>
</dbReference>
<evidence type="ECO:0000313" key="15">
    <source>
        <dbReference type="EMBL" id="KAG6707472.1"/>
    </source>
</evidence>
<dbReference type="GO" id="GO:0045324">
    <property type="term" value="P:late endosome to vacuole transport"/>
    <property type="evidence" value="ECO:0007669"/>
    <property type="project" value="UniProtKB-ARBA"/>
</dbReference>